<dbReference type="EMBL" id="JBHSMT010000026">
    <property type="protein sequence ID" value="MFC5475253.1"/>
    <property type="molecule type" value="Genomic_DNA"/>
</dbReference>
<dbReference type="PANTHER" id="PTHR35271:SF1">
    <property type="entry name" value="ABC TRANSPORTER, SUBSTRATE-BINDING LIPOPROTEIN"/>
    <property type="match status" value="1"/>
</dbReference>
<dbReference type="Pfam" id="PF04392">
    <property type="entry name" value="ABC_sub_bind"/>
    <property type="match status" value="1"/>
</dbReference>
<sequence length="379" mass="40754">MNRRLGICYRFGLPAALRIEFGLFLLLLCALAYAGEDSAHADPGKRARTVKSRSPDLNGSAAETRLALNELNPIVLAGLDAPPKRAEIPDSKAALAVIYPDLPEPYRSIFAKIIEGIEEQTKTKVSSYPIGPNSNLADLSGQLKRGGTKVVIALGRQGLKAASGLERDISVVVGGVLSVPEGDSRNLTGISLTPDPALLFALLKKLLPGAKKVTVIYDPQHNEWLLKLAREAAKALGLELVVHEAHDLASAARLYEAAFAGADSRLDAVWLPQDATTVDEETILPLVLKESWNRGVPVFSSSFLHVKKGALFALYPNNLGLGHDLASTALSVLAGDSRKHGLSPLREVLTAINLRTASHVGLNIDYQQQRSFDFVFPEP</sequence>
<evidence type="ECO:0000313" key="3">
    <source>
        <dbReference type="Proteomes" id="UP001596045"/>
    </source>
</evidence>
<proteinExistence type="predicted"/>
<dbReference type="Proteomes" id="UP001596045">
    <property type="component" value="Unassembled WGS sequence"/>
</dbReference>
<comment type="caution">
    <text evidence="2">The sequence shown here is derived from an EMBL/GenBank/DDBJ whole genome shotgun (WGS) entry which is preliminary data.</text>
</comment>
<keyword evidence="3" id="KW-1185">Reference proteome</keyword>
<gene>
    <name evidence="2" type="ORF">ACFPM8_14935</name>
</gene>
<organism evidence="2 3">
    <name type="scientific">Paraherbaspirillum soli</name>
    <dbReference type="NCBI Taxonomy" id="631222"/>
    <lineage>
        <taxon>Bacteria</taxon>
        <taxon>Pseudomonadati</taxon>
        <taxon>Pseudomonadota</taxon>
        <taxon>Betaproteobacteria</taxon>
        <taxon>Burkholderiales</taxon>
        <taxon>Oxalobacteraceae</taxon>
        <taxon>Paraherbaspirillum</taxon>
    </lineage>
</organism>
<dbReference type="Gene3D" id="3.40.50.2300">
    <property type="match status" value="1"/>
</dbReference>
<dbReference type="PANTHER" id="PTHR35271">
    <property type="entry name" value="ABC TRANSPORTER, SUBSTRATE-BINDING LIPOPROTEIN-RELATED"/>
    <property type="match status" value="1"/>
</dbReference>
<name>A0ABW0ME25_9BURK</name>
<accession>A0ABW0ME25</accession>
<dbReference type="RefSeq" id="WP_378998374.1">
    <property type="nucleotide sequence ID" value="NZ_JBHSMT010000026.1"/>
</dbReference>
<evidence type="ECO:0000256" key="1">
    <source>
        <dbReference type="SAM" id="MobiDB-lite"/>
    </source>
</evidence>
<feature type="region of interest" description="Disordered" evidence="1">
    <location>
        <begin position="39"/>
        <end position="58"/>
    </location>
</feature>
<protein>
    <submittedName>
        <fullName evidence="2">ABC transporter substrate binding protein</fullName>
    </submittedName>
</protein>
<reference evidence="3" key="1">
    <citation type="journal article" date="2019" name="Int. J. Syst. Evol. Microbiol.">
        <title>The Global Catalogue of Microorganisms (GCM) 10K type strain sequencing project: providing services to taxonomists for standard genome sequencing and annotation.</title>
        <authorList>
            <consortium name="The Broad Institute Genomics Platform"/>
            <consortium name="The Broad Institute Genome Sequencing Center for Infectious Disease"/>
            <person name="Wu L."/>
            <person name="Ma J."/>
        </authorList>
    </citation>
    <scope>NUCLEOTIDE SEQUENCE [LARGE SCALE GENOMIC DNA]</scope>
    <source>
        <strain evidence="3">JCM 17066</strain>
    </source>
</reference>
<evidence type="ECO:0000313" key="2">
    <source>
        <dbReference type="EMBL" id="MFC5475253.1"/>
    </source>
</evidence>
<dbReference type="InterPro" id="IPR007487">
    <property type="entry name" value="ABC_transpt-TYRBP-like"/>
</dbReference>